<organism evidence="2 3">
    <name type="scientific">Actinia tenebrosa</name>
    <name type="common">Australian red waratah sea anemone</name>
    <dbReference type="NCBI Taxonomy" id="6105"/>
    <lineage>
        <taxon>Eukaryota</taxon>
        <taxon>Metazoa</taxon>
        <taxon>Cnidaria</taxon>
        <taxon>Anthozoa</taxon>
        <taxon>Hexacorallia</taxon>
        <taxon>Actiniaria</taxon>
        <taxon>Actiniidae</taxon>
        <taxon>Actinia</taxon>
    </lineage>
</organism>
<dbReference type="AlphaFoldDB" id="A0A6P8HH85"/>
<dbReference type="InterPro" id="IPR036397">
    <property type="entry name" value="RNaseH_sf"/>
</dbReference>
<dbReference type="InterPro" id="IPR012337">
    <property type="entry name" value="RNaseH-like_sf"/>
</dbReference>
<dbReference type="InterPro" id="IPR050951">
    <property type="entry name" value="Retrovirus_Pol_polyprotein"/>
</dbReference>
<dbReference type="OrthoDB" id="5975069at2759"/>
<dbReference type="GO" id="GO:0003676">
    <property type="term" value="F:nucleic acid binding"/>
    <property type="evidence" value="ECO:0007669"/>
    <property type="project" value="InterPro"/>
</dbReference>
<dbReference type="Gene3D" id="3.30.420.10">
    <property type="entry name" value="Ribonuclease H-like superfamily/Ribonuclease H"/>
    <property type="match status" value="1"/>
</dbReference>
<name>A0A6P8HH85_ACTTE</name>
<sequence>MDKDIETPVRRYEQCQLHQKTPAKAPLHPWEWPNEPWTRLYIVYAGPYKGEMFLIVVDACSRWLEVHLMKAITSTATIEKLMEIFATHGLPKTVVCDNGTNFTSAEFEHFMAINGIKHIKVAPYHLSSNRQAERGV</sequence>
<dbReference type="GeneID" id="116289193"/>
<reference evidence="3" key="1">
    <citation type="submission" date="2025-08" db="UniProtKB">
        <authorList>
            <consortium name="RefSeq"/>
        </authorList>
    </citation>
    <scope>IDENTIFICATION</scope>
    <source>
        <tissue evidence="3">Tentacle</tissue>
    </source>
</reference>
<dbReference type="PANTHER" id="PTHR37984:SF5">
    <property type="entry name" value="PROTEIN NYNRIN-LIKE"/>
    <property type="match status" value="1"/>
</dbReference>
<keyword evidence="2" id="KW-1185">Reference proteome</keyword>
<dbReference type="PANTHER" id="PTHR37984">
    <property type="entry name" value="PROTEIN CBG26694"/>
    <property type="match status" value="1"/>
</dbReference>
<proteinExistence type="predicted"/>
<dbReference type="RefSeq" id="XP_031551930.1">
    <property type="nucleotide sequence ID" value="XM_031696070.1"/>
</dbReference>
<dbReference type="InParanoid" id="A0A6P8HH85"/>
<dbReference type="PROSITE" id="PS50994">
    <property type="entry name" value="INTEGRASE"/>
    <property type="match status" value="1"/>
</dbReference>
<dbReference type="InterPro" id="IPR001584">
    <property type="entry name" value="Integrase_cat-core"/>
</dbReference>
<evidence type="ECO:0000259" key="1">
    <source>
        <dbReference type="PROSITE" id="PS50994"/>
    </source>
</evidence>
<protein>
    <submittedName>
        <fullName evidence="3">Uncharacterized protein K02A2.6-like</fullName>
    </submittedName>
</protein>
<dbReference type="SUPFAM" id="SSF53098">
    <property type="entry name" value="Ribonuclease H-like"/>
    <property type="match status" value="1"/>
</dbReference>
<dbReference type="KEGG" id="aten:116289193"/>
<evidence type="ECO:0000313" key="3">
    <source>
        <dbReference type="RefSeq" id="XP_031551930.1"/>
    </source>
</evidence>
<dbReference type="Proteomes" id="UP000515163">
    <property type="component" value="Unplaced"/>
</dbReference>
<evidence type="ECO:0000313" key="2">
    <source>
        <dbReference type="Proteomes" id="UP000515163"/>
    </source>
</evidence>
<gene>
    <name evidence="3" type="primary">LOC116289193</name>
</gene>
<accession>A0A6P8HH85</accession>
<dbReference type="Pfam" id="PF00665">
    <property type="entry name" value="rve"/>
    <property type="match status" value="1"/>
</dbReference>
<dbReference type="GO" id="GO:0015074">
    <property type="term" value="P:DNA integration"/>
    <property type="evidence" value="ECO:0007669"/>
    <property type="project" value="InterPro"/>
</dbReference>
<feature type="domain" description="Integrase catalytic" evidence="1">
    <location>
        <begin position="25"/>
        <end position="136"/>
    </location>
</feature>